<reference evidence="3" key="1">
    <citation type="submission" date="2019-10" db="EMBL/GenBank/DDBJ databases">
        <authorList>
            <person name="Zhang R."/>
            <person name="Pan Y."/>
            <person name="Wang J."/>
            <person name="Ma R."/>
            <person name="Yu S."/>
        </authorList>
    </citation>
    <scope>NUCLEOTIDE SEQUENCE</scope>
    <source>
        <strain evidence="3">LA-IB0</strain>
        <tissue evidence="3">Leaf</tissue>
    </source>
</reference>
<dbReference type="Proteomes" id="UP000826271">
    <property type="component" value="Unassembled WGS sequence"/>
</dbReference>
<keyword evidence="2" id="KW-0812">Transmembrane</keyword>
<feature type="transmembrane region" description="Helical" evidence="2">
    <location>
        <begin position="133"/>
        <end position="156"/>
    </location>
</feature>
<dbReference type="AlphaFoldDB" id="A0AAV6WY28"/>
<comment type="caution">
    <text evidence="3">The sequence shown here is derived from an EMBL/GenBank/DDBJ whole genome shotgun (WGS) entry which is preliminary data.</text>
</comment>
<feature type="coiled-coil region" evidence="1">
    <location>
        <begin position="63"/>
        <end position="90"/>
    </location>
</feature>
<organism evidence="3 4">
    <name type="scientific">Buddleja alternifolia</name>
    <dbReference type="NCBI Taxonomy" id="168488"/>
    <lineage>
        <taxon>Eukaryota</taxon>
        <taxon>Viridiplantae</taxon>
        <taxon>Streptophyta</taxon>
        <taxon>Embryophyta</taxon>
        <taxon>Tracheophyta</taxon>
        <taxon>Spermatophyta</taxon>
        <taxon>Magnoliopsida</taxon>
        <taxon>eudicotyledons</taxon>
        <taxon>Gunneridae</taxon>
        <taxon>Pentapetalae</taxon>
        <taxon>asterids</taxon>
        <taxon>lamiids</taxon>
        <taxon>Lamiales</taxon>
        <taxon>Scrophulariaceae</taxon>
        <taxon>Buddlejeae</taxon>
        <taxon>Buddleja</taxon>
    </lineage>
</organism>
<name>A0AAV6WY28_9LAMI</name>
<keyword evidence="1" id="KW-0175">Coiled coil</keyword>
<dbReference type="EMBL" id="WHWC01000012">
    <property type="protein sequence ID" value="KAG8373021.1"/>
    <property type="molecule type" value="Genomic_DNA"/>
</dbReference>
<proteinExistence type="predicted"/>
<keyword evidence="2" id="KW-0472">Membrane</keyword>
<protein>
    <submittedName>
        <fullName evidence="3">Uncharacterized protein</fullName>
    </submittedName>
</protein>
<sequence length="170" mass="19343">MAFGKKSVRADGQIICDYLKPAILVTSWTREDPARRFHGWNEGRCRFSVWEDPPMCYRSKIVIPELKNRCDKLEMEVSELMLMVEFLSEKVLHSDKPLSFFLNHLVRGGRGSCFLVVRDTHTLGWSSENTDSLILTPFTCLVLGGFGGLGAVVATLRLEVFELYLVQILE</sequence>
<dbReference type="PANTHER" id="PTHR33248">
    <property type="entry name" value="ZINC ION-BINDING PROTEIN"/>
    <property type="match status" value="1"/>
</dbReference>
<keyword evidence="4" id="KW-1185">Reference proteome</keyword>
<evidence type="ECO:0000256" key="1">
    <source>
        <dbReference type="SAM" id="Coils"/>
    </source>
</evidence>
<evidence type="ECO:0000313" key="3">
    <source>
        <dbReference type="EMBL" id="KAG8373021.1"/>
    </source>
</evidence>
<evidence type="ECO:0000313" key="4">
    <source>
        <dbReference type="Proteomes" id="UP000826271"/>
    </source>
</evidence>
<accession>A0AAV6WY28</accession>
<gene>
    <name evidence="3" type="ORF">BUALT_Bualt12G0127600</name>
</gene>
<keyword evidence="2" id="KW-1133">Transmembrane helix</keyword>
<evidence type="ECO:0000256" key="2">
    <source>
        <dbReference type="SAM" id="Phobius"/>
    </source>
</evidence>